<dbReference type="Proteomes" id="UP001159428">
    <property type="component" value="Unassembled WGS sequence"/>
</dbReference>
<organism evidence="1 2">
    <name type="scientific">Pocillopora meandrina</name>
    <dbReference type="NCBI Taxonomy" id="46732"/>
    <lineage>
        <taxon>Eukaryota</taxon>
        <taxon>Metazoa</taxon>
        <taxon>Cnidaria</taxon>
        <taxon>Anthozoa</taxon>
        <taxon>Hexacorallia</taxon>
        <taxon>Scleractinia</taxon>
        <taxon>Astrocoeniina</taxon>
        <taxon>Pocilloporidae</taxon>
        <taxon>Pocillopora</taxon>
    </lineage>
</organism>
<comment type="caution">
    <text evidence="1">The sequence shown here is derived from an EMBL/GenBank/DDBJ whole genome shotgun (WGS) entry which is preliminary data.</text>
</comment>
<reference evidence="1 2" key="1">
    <citation type="submission" date="2022-05" db="EMBL/GenBank/DDBJ databases">
        <authorList>
            <consortium name="Genoscope - CEA"/>
            <person name="William W."/>
        </authorList>
    </citation>
    <scope>NUCLEOTIDE SEQUENCE [LARGE SCALE GENOMIC DNA]</scope>
</reference>
<name>A0AAU9WNY1_9CNID</name>
<protein>
    <submittedName>
        <fullName evidence="1">Uncharacterized protein</fullName>
    </submittedName>
</protein>
<gene>
    <name evidence="1" type="ORF">PMEA_00008159</name>
</gene>
<dbReference type="AlphaFoldDB" id="A0AAU9WNY1"/>
<keyword evidence="2" id="KW-1185">Reference proteome</keyword>
<proteinExistence type="predicted"/>
<sequence length="370" mass="41645">MLFNEFLSAHWQNMNTSPVCFGAKNNKFGKFRAPYGGKLAAVKLVYLHGYVTCAVNSPTPLWSFWGCGNKPSVINHVNVVIKTSSNSIILPPSQQFFTLGRGKWPEIPGYNSFSAENSLSFISGSHSVHAGKHLRLWYGEDYLNWTESNNDGRVCCDVYALYLLQSWGPDNIPNWVLHMTQSSTSKRVRTSTIKFEYTVLIVLIMLFNEFLSAHWQKMNTSPVCFGAKNNKFGKFRAPYGGKLAAVKLVYLHGYVTCAVNSPTPLWSYWGCGNKPSVINHVNVVITTSSNSIILPPRQFFTLGRGKWSEIPGYNSFSPEIILSFISGSHSVHAGEHLRLWYGEDHLNWTEGDNDGRVCCDVYALYVEYSY</sequence>
<dbReference type="EMBL" id="CALNXJ010000017">
    <property type="protein sequence ID" value="CAH3120259.1"/>
    <property type="molecule type" value="Genomic_DNA"/>
</dbReference>
<accession>A0AAU9WNY1</accession>
<evidence type="ECO:0000313" key="2">
    <source>
        <dbReference type="Proteomes" id="UP001159428"/>
    </source>
</evidence>
<evidence type="ECO:0000313" key="1">
    <source>
        <dbReference type="EMBL" id="CAH3120259.1"/>
    </source>
</evidence>